<evidence type="ECO:0000313" key="1">
    <source>
        <dbReference type="EMBL" id="GAU95916.1"/>
    </source>
</evidence>
<organism evidence="1 2">
    <name type="scientific">Ramazzottius varieornatus</name>
    <name type="common">Water bear</name>
    <name type="synonym">Tardigrade</name>
    <dbReference type="NCBI Taxonomy" id="947166"/>
    <lineage>
        <taxon>Eukaryota</taxon>
        <taxon>Metazoa</taxon>
        <taxon>Ecdysozoa</taxon>
        <taxon>Tardigrada</taxon>
        <taxon>Eutardigrada</taxon>
        <taxon>Parachela</taxon>
        <taxon>Hypsibioidea</taxon>
        <taxon>Ramazzottiidae</taxon>
        <taxon>Ramazzottius</taxon>
    </lineage>
</organism>
<evidence type="ECO:0000313" key="2">
    <source>
        <dbReference type="Proteomes" id="UP000186922"/>
    </source>
</evidence>
<gene>
    <name evidence="1" type="primary">RvY_07439</name>
    <name evidence="1" type="synonym">RvY_07439.3</name>
    <name evidence="1" type="ORF">RvY_07439-3</name>
</gene>
<keyword evidence="2" id="KW-1185">Reference proteome</keyword>
<protein>
    <submittedName>
        <fullName evidence="1">Uncharacterized protein</fullName>
    </submittedName>
</protein>
<dbReference type="Proteomes" id="UP000186922">
    <property type="component" value="Unassembled WGS sequence"/>
</dbReference>
<sequence length="111" mass="12528">MSSAAGTYNRAVSLFSRYAIPCANHLPGRSSSRTFRTQKFTPARTFGCSMMATPAPARLQVRSRVHRGLLYLPVSNQDRPCQLRSGKIHLQILVVATNHRQCRTTRLQKDR</sequence>
<accession>A0A1D1V266</accession>
<reference evidence="1 2" key="1">
    <citation type="journal article" date="2016" name="Nat. Commun.">
        <title>Extremotolerant tardigrade genome and improved radiotolerance of human cultured cells by tardigrade-unique protein.</title>
        <authorList>
            <person name="Hashimoto T."/>
            <person name="Horikawa D.D."/>
            <person name="Saito Y."/>
            <person name="Kuwahara H."/>
            <person name="Kozuka-Hata H."/>
            <person name="Shin-I T."/>
            <person name="Minakuchi Y."/>
            <person name="Ohishi K."/>
            <person name="Motoyama A."/>
            <person name="Aizu T."/>
            <person name="Enomoto A."/>
            <person name="Kondo K."/>
            <person name="Tanaka S."/>
            <person name="Hara Y."/>
            <person name="Koshikawa S."/>
            <person name="Sagara H."/>
            <person name="Miura T."/>
            <person name="Yokobori S."/>
            <person name="Miyagawa K."/>
            <person name="Suzuki Y."/>
            <person name="Kubo T."/>
            <person name="Oyama M."/>
            <person name="Kohara Y."/>
            <person name="Fujiyama A."/>
            <person name="Arakawa K."/>
            <person name="Katayama T."/>
            <person name="Toyoda A."/>
            <person name="Kunieda T."/>
        </authorList>
    </citation>
    <scope>NUCLEOTIDE SEQUENCE [LARGE SCALE GENOMIC DNA]</scope>
    <source>
        <strain evidence="1 2">YOKOZUNA-1</strain>
    </source>
</reference>
<dbReference type="EMBL" id="BDGG01000003">
    <property type="protein sequence ID" value="GAU95916.1"/>
    <property type="molecule type" value="Genomic_DNA"/>
</dbReference>
<comment type="caution">
    <text evidence="1">The sequence shown here is derived from an EMBL/GenBank/DDBJ whole genome shotgun (WGS) entry which is preliminary data.</text>
</comment>
<dbReference type="AlphaFoldDB" id="A0A1D1V266"/>
<name>A0A1D1V266_RAMVA</name>
<proteinExistence type="predicted"/>